<accession>A0A8S1GSY0</accession>
<keyword evidence="3" id="KW-1185">Reference proteome</keyword>
<proteinExistence type="predicted"/>
<dbReference type="EMBL" id="CAJGYM010000003">
    <property type="protein sequence ID" value="CAD6185912.1"/>
    <property type="molecule type" value="Genomic_DNA"/>
</dbReference>
<gene>
    <name evidence="2" type="ORF">CAUJ_LOCUS1831</name>
</gene>
<dbReference type="Proteomes" id="UP000835052">
    <property type="component" value="Unassembled WGS sequence"/>
</dbReference>
<dbReference type="PANTHER" id="PTHR31460:SF3">
    <property type="entry name" value="MESOCENTIN"/>
    <property type="match status" value="1"/>
</dbReference>
<sequence length="457" mass="47917">MSLRFHGPALVTKPDGSPLPTDASGNFVTEEGIIVEKDDEGKPLGPDGQVLPTDSAGNYIFPIIGPDGSSDLMELLCRQMPAELQSELMENQSQQIQPEDLLEKTVLLFQLTPRATSSTSLRRLKRAKVLPTDESGNVIYPITKPDGSPLPTDASGNFVTEEGIIVEKDDEGKPLGPDGQVLPTDSADNYIFPIIGPDGSVLPTDENKKPVYPVVGPDGTPLPTDASGAAIGVDGKPIPTDSAGRPLGEDGSPLPTDASGNFVNVPSATETSKVLPTDESGNVIYPITKPDGSPLPTDASGNFVTEEGIIVEKDDEGKPLGPDGQVLPTDSADNYIFPIIGPDGSVLPTDENKKPVYPVVGPDGTPLPTDASGAAIGPEDLLEKTVLLFQLTPRATSSTSLRRLKRAKVLPTDESGNVIYPITKPDGSPLPTDASGNFVTEEGIIVEKDDEGKPLGP</sequence>
<dbReference type="InterPro" id="IPR011041">
    <property type="entry name" value="Quinoprot_gluc/sorb_DH_b-prop"/>
</dbReference>
<evidence type="ECO:0000313" key="3">
    <source>
        <dbReference type="Proteomes" id="UP000835052"/>
    </source>
</evidence>
<dbReference type="OrthoDB" id="10045365at2759"/>
<name>A0A8S1GSY0_9PELO</name>
<feature type="region of interest" description="Disordered" evidence="1">
    <location>
        <begin position="1"/>
        <end position="23"/>
    </location>
</feature>
<reference evidence="2" key="1">
    <citation type="submission" date="2020-10" db="EMBL/GenBank/DDBJ databases">
        <authorList>
            <person name="Kikuchi T."/>
        </authorList>
    </citation>
    <scope>NUCLEOTIDE SEQUENCE</scope>
    <source>
        <strain evidence="2">NKZ352</strain>
    </source>
</reference>
<comment type="caution">
    <text evidence="2">The sequence shown here is derived from an EMBL/GenBank/DDBJ whole genome shotgun (WGS) entry which is preliminary data.</text>
</comment>
<evidence type="ECO:0000256" key="1">
    <source>
        <dbReference type="SAM" id="MobiDB-lite"/>
    </source>
</evidence>
<dbReference type="SUPFAM" id="SSF50952">
    <property type="entry name" value="Soluble quinoprotein glucose dehydrogenase"/>
    <property type="match status" value="1"/>
</dbReference>
<protein>
    <submittedName>
        <fullName evidence="2">Uncharacterized protein</fullName>
    </submittedName>
</protein>
<organism evidence="2 3">
    <name type="scientific">Caenorhabditis auriculariae</name>
    <dbReference type="NCBI Taxonomy" id="2777116"/>
    <lineage>
        <taxon>Eukaryota</taxon>
        <taxon>Metazoa</taxon>
        <taxon>Ecdysozoa</taxon>
        <taxon>Nematoda</taxon>
        <taxon>Chromadorea</taxon>
        <taxon>Rhabditida</taxon>
        <taxon>Rhabditina</taxon>
        <taxon>Rhabditomorpha</taxon>
        <taxon>Rhabditoidea</taxon>
        <taxon>Rhabditidae</taxon>
        <taxon>Peloderinae</taxon>
        <taxon>Caenorhabditis</taxon>
    </lineage>
</organism>
<dbReference type="PANTHER" id="PTHR31460">
    <property type="match status" value="1"/>
</dbReference>
<dbReference type="AlphaFoldDB" id="A0A8S1GSY0"/>
<evidence type="ECO:0000313" key="2">
    <source>
        <dbReference type="EMBL" id="CAD6185912.1"/>
    </source>
</evidence>
<dbReference type="InterPro" id="IPR053224">
    <property type="entry name" value="Sensory_adhesion_molecule"/>
</dbReference>